<evidence type="ECO:0000313" key="2">
    <source>
        <dbReference type="Proteomes" id="UP001215598"/>
    </source>
</evidence>
<dbReference type="AlphaFoldDB" id="A0AAD7K732"/>
<name>A0AAD7K732_9AGAR</name>
<reference evidence="1" key="1">
    <citation type="submission" date="2023-03" db="EMBL/GenBank/DDBJ databases">
        <title>Massive genome expansion in bonnet fungi (Mycena s.s.) driven by repeated elements and novel gene families across ecological guilds.</title>
        <authorList>
            <consortium name="Lawrence Berkeley National Laboratory"/>
            <person name="Harder C.B."/>
            <person name="Miyauchi S."/>
            <person name="Viragh M."/>
            <person name="Kuo A."/>
            <person name="Thoen E."/>
            <person name="Andreopoulos B."/>
            <person name="Lu D."/>
            <person name="Skrede I."/>
            <person name="Drula E."/>
            <person name="Henrissat B."/>
            <person name="Morin E."/>
            <person name="Kohler A."/>
            <person name="Barry K."/>
            <person name="LaButti K."/>
            <person name="Morin E."/>
            <person name="Salamov A."/>
            <person name="Lipzen A."/>
            <person name="Mereny Z."/>
            <person name="Hegedus B."/>
            <person name="Baldrian P."/>
            <person name="Stursova M."/>
            <person name="Weitz H."/>
            <person name="Taylor A."/>
            <person name="Grigoriev I.V."/>
            <person name="Nagy L.G."/>
            <person name="Martin F."/>
            <person name="Kauserud H."/>
        </authorList>
    </citation>
    <scope>NUCLEOTIDE SEQUENCE</scope>
    <source>
        <strain evidence="1">CBHHK182m</strain>
    </source>
</reference>
<protein>
    <submittedName>
        <fullName evidence="1">Uncharacterized protein</fullName>
    </submittedName>
</protein>
<proteinExistence type="predicted"/>
<evidence type="ECO:0000313" key="1">
    <source>
        <dbReference type="EMBL" id="KAJ7778174.1"/>
    </source>
</evidence>
<accession>A0AAD7K732</accession>
<dbReference type="Proteomes" id="UP001215598">
    <property type="component" value="Unassembled WGS sequence"/>
</dbReference>
<comment type="caution">
    <text evidence="1">The sequence shown here is derived from an EMBL/GenBank/DDBJ whole genome shotgun (WGS) entry which is preliminary data.</text>
</comment>
<organism evidence="1 2">
    <name type="scientific">Mycena metata</name>
    <dbReference type="NCBI Taxonomy" id="1033252"/>
    <lineage>
        <taxon>Eukaryota</taxon>
        <taxon>Fungi</taxon>
        <taxon>Dikarya</taxon>
        <taxon>Basidiomycota</taxon>
        <taxon>Agaricomycotina</taxon>
        <taxon>Agaricomycetes</taxon>
        <taxon>Agaricomycetidae</taxon>
        <taxon>Agaricales</taxon>
        <taxon>Marasmiineae</taxon>
        <taxon>Mycenaceae</taxon>
        <taxon>Mycena</taxon>
    </lineage>
</organism>
<gene>
    <name evidence="1" type="ORF">B0H16DRAFT_1448839</name>
</gene>
<dbReference type="EMBL" id="JARKIB010000007">
    <property type="protein sequence ID" value="KAJ7778174.1"/>
    <property type="molecule type" value="Genomic_DNA"/>
</dbReference>
<sequence length="323" mass="35914">MSRPAKYMQFEFWFGTRHRNDPTPVRLPTSESAPLKPRVGTQSVAANKGSSFGFSLDLPGCSGPTERWPCWKSHDEGKCHFINFDAKALTYPSRIAEISAKINLALEVAALARKDTELALKQTELALKDSELALKQTKVIRQALTYTAKSKLARLQESLDELSTVLRFELFDRIMQAIDQDFKAQLSHTEIASLKAAKCNWVGCFIDSDDLALTPTHGQLRTIARKASPALPPPTLALFLYARRAARLGLRDRHARRWARVPLSLTYTGAALAAECQRTDFVAAHASTPSYDALFFVGGRDPREGIRSEIAEVEAEVAELERV</sequence>
<keyword evidence="2" id="KW-1185">Reference proteome</keyword>